<evidence type="ECO:0000313" key="2">
    <source>
        <dbReference type="Proteomes" id="UP000197138"/>
    </source>
</evidence>
<dbReference type="AlphaFoldDB" id="A0A218XR31"/>
<accession>A0A218XR31</accession>
<name>A0A218XR31_PUNGR</name>
<evidence type="ECO:0008006" key="3">
    <source>
        <dbReference type="Google" id="ProtNLM"/>
    </source>
</evidence>
<protein>
    <recommendedName>
        <fullName evidence="3">Salicylate carboxymethyltransferase-like</fullName>
    </recommendedName>
</protein>
<dbReference type="InterPro" id="IPR029063">
    <property type="entry name" value="SAM-dependent_MTases_sf"/>
</dbReference>
<dbReference type="InterPro" id="IPR005299">
    <property type="entry name" value="MeTrfase_7"/>
</dbReference>
<dbReference type="Gene3D" id="3.40.50.150">
    <property type="entry name" value="Vaccinia Virus protein VP39"/>
    <property type="match status" value="1"/>
</dbReference>
<reference evidence="2" key="1">
    <citation type="journal article" date="2017" name="Plant J.">
        <title>The pomegranate (Punica granatum L.) genome and the genomics of punicalagin biosynthesis.</title>
        <authorList>
            <person name="Qin G."/>
            <person name="Xu C."/>
            <person name="Ming R."/>
            <person name="Tang H."/>
            <person name="Guyot R."/>
            <person name="Kramer E.M."/>
            <person name="Hu Y."/>
            <person name="Yi X."/>
            <person name="Qi Y."/>
            <person name="Xu X."/>
            <person name="Gao Z."/>
            <person name="Pan H."/>
            <person name="Jian J."/>
            <person name="Tian Y."/>
            <person name="Yue Z."/>
            <person name="Xu Y."/>
        </authorList>
    </citation>
    <scope>NUCLEOTIDE SEQUENCE [LARGE SCALE GENOMIC DNA]</scope>
    <source>
        <strain evidence="2">cv. Dabenzi</strain>
    </source>
</reference>
<dbReference type="GO" id="GO:0008168">
    <property type="term" value="F:methyltransferase activity"/>
    <property type="evidence" value="ECO:0007669"/>
    <property type="project" value="InterPro"/>
</dbReference>
<dbReference type="SUPFAM" id="SSF53335">
    <property type="entry name" value="S-adenosyl-L-methionine-dependent methyltransferases"/>
    <property type="match status" value="1"/>
</dbReference>
<proteinExistence type="predicted"/>
<dbReference type="EMBL" id="MTKT01000813">
    <property type="protein sequence ID" value="OWM87437.1"/>
    <property type="molecule type" value="Genomic_DNA"/>
</dbReference>
<comment type="caution">
    <text evidence="1">The sequence shown here is derived from an EMBL/GenBank/DDBJ whole genome shotgun (WGS) entry which is preliminary data.</text>
</comment>
<sequence>MPEIQFYLNDLPGNDFNTLFKRLTEFRRNYEGLSFFVMGTPGSFIERIFPQNCMHLIHSSYSEFHWLSQFPLLTTAEGLPLNKGKIYISETSPPEVKEAYLAQFQEDFTNFLQCRSKETVVGAYLVLLLNGRQSADPAIKKSCYPWESLAKAISSLVSEGPMEEEKPDDLNLPYYRASQEEVQQIVQQEGSFMVEHIETLVLDVGGPSSGEEDPCIRAKKLAKSVRSFTGSILQHHLREEVMDKLYGEKFAYLIGENMSKEPIKGISIILVLRKLYQQALHQLQGGEEKILESHALKLSLGLQYKTLFWKLIMLE</sequence>
<gene>
    <name evidence="1" type="ORF">CDL15_Pgr022548</name>
</gene>
<dbReference type="PANTHER" id="PTHR31009">
    <property type="entry name" value="S-ADENOSYL-L-METHIONINE:CARBOXYL METHYLTRANSFERASE FAMILY PROTEIN"/>
    <property type="match status" value="1"/>
</dbReference>
<dbReference type="Pfam" id="PF03492">
    <property type="entry name" value="Methyltransf_7"/>
    <property type="match status" value="1"/>
</dbReference>
<dbReference type="Proteomes" id="UP000197138">
    <property type="component" value="Unassembled WGS sequence"/>
</dbReference>
<evidence type="ECO:0000313" key="1">
    <source>
        <dbReference type="EMBL" id="OWM87437.1"/>
    </source>
</evidence>
<organism evidence="1 2">
    <name type="scientific">Punica granatum</name>
    <name type="common">Pomegranate</name>
    <dbReference type="NCBI Taxonomy" id="22663"/>
    <lineage>
        <taxon>Eukaryota</taxon>
        <taxon>Viridiplantae</taxon>
        <taxon>Streptophyta</taxon>
        <taxon>Embryophyta</taxon>
        <taxon>Tracheophyta</taxon>
        <taxon>Spermatophyta</taxon>
        <taxon>Magnoliopsida</taxon>
        <taxon>eudicotyledons</taxon>
        <taxon>Gunneridae</taxon>
        <taxon>Pentapetalae</taxon>
        <taxon>rosids</taxon>
        <taxon>malvids</taxon>
        <taxon>Myrtales</taxon>
        <taxon>Lythraceae</taxon>
        <taxon>Punica</taxon>
    </lineage>
</organism>